<dbReference type="InterPro" id="IPR019060">
    <property type="entry name" value="DUF2382"/>
</dbReference>
<feature type="domain" description="DUF2382" evidence="2">
    <location>
        <begin position="141"/>
        <end position="250"/>
    </location>
</feature>
<dbReference type="EMBL" id="BAABLP010000001">
    <property type="protein sequence ID" value="GAA4737655.1"/>
    <property type="molecule type" value="Genomic_DNA"/>
</dbReference>
<evidence type="ECO:0000259" key="2">
    <source>
        <dbReference type="Pfam" id="PF09557"/>
    </source>
</evidence>
<sequence length="257" mass="28892">MRPHRPARRPSAPSSDLLLRRWEEAWWRTCSASGWERRPALGPFTHGGRRFSLLSTFTQVARTLMRGRCGRLVCGALSRHRSPTHRATSRRGALVAEQPPAATTRPIDSKDPLMAKHSSDAEPLRSPSGDDAGVDAIDTLLSAEQLRVGRERIPTRIARLQKFIVTEQRTITVEVRHEEARLVYEDVPAGEDAAALLSRRTDDVPELVLHEERIEVTTRVVPVERVRAVVEQVTERREVSGEVRVERVEVEDAAARS</sequence>
<reference evidence="4" key="1">
    <citation type="journal article" date="2019" name="Int. J. Syst. Evol. Microbiol.">
        <title>The Global Catalogue of Microorganisms (GCM) 10K type strain sequencing project: providing services to taxonomists for standard genome sequencing and annotation.</title>
        <authorList>
            <consortium name="The Broad Institute Genomics Platform"/>
            <consortium name="The Broad Institute Genome Sequencing Center for Infectious Disease"/>
            <person name="Wu L."/>
            <person name="Ma J."/>
        </authorList>
    </citation>
    <scope>NUCLEOTIDE SEQUENCE [LARGE SCALE GENOMIC DNA]</scope>
    <source>
        <strain evidence="4">JCM 19015</strain>
    </source>
</reference>
<keyword evidence="4" id="KW-1185">Reference proteome</keyword>
<gene>
    <name evidence="3" type="ORF">GCM10025783_05140</name>
</gene>
<dbReference type="PANTHER" id="PTHR38463">
    <property type="entry name" value="STRESS RESPONSE PROTEIN YSNF"/>
    <property type="match status" value="1"/>
</dbReference>
<proteinExistence type="predicted"/>
<dbReference type="InterPro" id="IPR052967">
    <property type="entry name" value="Stress_Response_Assoc"/>
</dbReference>
<protein>
    <recommendedName>
        <fullName evidence="2">DUF2382 domain-containing protein</fullName>
    </recommendedName>
</protein>
<dbReference type="Proteomes" id="UP001500121">
    <property type="component" value="Unassembled WGS sequence"/>
</dbReference>
<dbReference type="Pfam" id="PF09557">
    <property type="entry name" value="DUF2382"/>
    <property type="match status" value="1"/>
</dbReference>
<accession>A0ABP8YRD7</accession>
<name>A0ABP8YRD7_9MICO</name>
<evidence type="ECO:0000313" key="3">
    <source>
        <dbReference type="EMBL" id="GAA4737655.1"/>
    </source>
</evidence>
<feature type="compositionally biased region" description="Basic and acidic residues" evidence="1">
    <location>
        <begin position="107"/>
        <end position="123"/>
    </location>
</feature>
<dbReference type="PANTHER" id="PTHR38463:SF1">
    <property type="entry name" value="STRESS RESPONSE PROTEIN YSNF"/>
    <property type="match status" value="1"/>
</dbReference>
<feature type="region of interest" description="Disordered" evidence="1">
    <location>
        <begin position="81"/>
        <end position="132"/>
    </location>
</feature>
<comment type="caution">
    <text evidence="3">The sequence shown here is derived from an EMBL/GenBank/DDBJ whole genome shotgun (WGS) entry which is preliminary data.</text>
</comment>
<evidence type="ECO:0000256" key="1">
    <source>
        <dbReference type="SAM" id="MobiDB-lite"/>
    </source>
</evidence>
<evidence type="ECO:0000313" key="4">
    <source>
        <dbReference type="Proteomes" id="UP001500121"/>
    </source>
</evidence>
<organism evidence="3 4">
    <name type="scientific">Amnibacterium soli</name>
    <dbReference type="NCBI Taxonomy" id="1282736"/>
    <lineage>
        <taxon>Bacteria</taxon>
        <taxon>Bacillati</taxon>
        <taxon>Actinomycetota</taxon>
        <taxon>Actinomycetes</taxon>
        <taxon>Micrococcales</taxon>
        <taxon>Microbacteriaceae</taxon>
        <taxon>Amnibacterium</taxon>
    </lineage>
</organism>